<feature type="non-terminal residue" evidence="2">
    <location>
        <position position="1"/>
    </location>
</feature>
<comment type="caution">
    <text evidence="2">The sequence shown here is derived from an EMBL/GenBank/DDBJ whole genome shotgun (WGS) entry which is preliminary data.</text>
</comment>
<dbReference type="Proteomes" id="UP001524473">
    <property type="component" value="Unassembled WGS sequence"/>
</dbReference>
<dbReference type="RefSeq" id="WP_256192502.1">
    <property type="nucleotide sequence ID" value="NZ_JANFZG010000117.1"/>
</dbReference>
<evidence type="ECO:0000313" key="3">
    <source>
        <dbReference type="Proteomes" id="UP001524473"/>
    </source>
</evidence>
<name>A0ABT1S4K9_9FIRM</name>
<feature type="non-terminal residue" evidence="2">
    <location>
        <position position="89"/>
    </location>
</feature>
<protein>
    <submittedName>
        <fullName evidence="2">Uncharacterized protein</fullName>
    </submittedName>
</protein>
<reference evidence="2 3" key="1">
    <citation type="submission" date="2022-06" db="EMBL/GenBank/DDBJ databases">
        <title>Isolation of gut microbiota from human fecal samples.</title>
        <authorList>
            <person name="Pamer E.G."/>
            <person name="Barat B."/>
            <person name="Waligurski E."/>
            <person name="Medina S."/>
            <person name="Paddock L."/>
            <person name="Mostad J."/>
        </authorList>
    </citation>
    <scope>NUCLEOTIDE SEQUENCE [LARGE SCALE GENOMIC DNA]</scope>
    <source>
        <strain evidence="2 3">DFI.9.73</strain>
    </source>
</reference>
<organism evidence="2 3">
    <name type="scientific">Neglectibacter timonensis</name>
    <dbReference type="NCBI Taxonomy" id="1776382"/>
    <lineage>
        <taxon>Bacteria</taxon>
        <taxon>Bacillati</taxon>
        <taxon>Bacillota</taxon>
        <taxon>Clostridia</taxon>
        <taxon>Eubacteriales</taxon>
        <taxon>Oscillospiraceae</taxon>
        <taxon>Neglectibacter</taxon>
    </lineage>
</organism>
<evidence type="ECO:0000256" key="1">
    <source>
        <dbReference type="SAM" id="MobiDB-lite"/>
    </source>
</evidence>
<dbReference type="EMBL" id="JANFZH010000123">
    <property type="protein sequence ID" value="MCQ4841877.1"/>
    <property type="molecule type" value="Genomic_DNA"/>
</dbReference>
<keyword evidence="3" id="KW-1185">Reference proteome</keyword>
<feature type="region of interest" description="Disordered" evidence="1">
    <location>
        <begin position="64"/>
        <end position="89"/>
    </location>
</feature>
<evidence type="ECO:0000313" key="2">
    <source>
        <dbReference type="EMBL" id="MCQ4841877.1"/>
    </source>
</evidence>
<accession>A0ABT1S4K9</accession>
<gene>
    <name evidence="2" type="ORF">NE695_18425</name>
</gene>
<proteinExistence type="predicted"/>
<sequence>LIQLLLDQGEITPEEAAELTNQEERRIQIPDWDYGEPEGSSLFDRFSLPGIESFLPGEFRGGKDLFPQGNGLPEEFQRPQGLSDWDWSL</sequence>